<name>A0A4Y7TLN7_COPMI</name>
<sequence>FRCIHTFGTSTVRNFANNTSEMKKLAARDFEDILQCCIAVFDGLFDDENSDNRKVLKLLHRTAGFHAFAKLRLHTAAIDGEAGGALEHLEEVTAEFGKLIRKFRDDFSRHQTVELLSEANKRTRHARRRANANSTRRPKVVNISTYKFHSLADYPAFIRLFGGSDSIPTQPVS</sequence>
<dbReference type="OrthoDB" id="3269417at2759"/>
<feature type="non-terminal residue" evidence="1">
    <location>
        <position position="173"/>
    </location>
</feature>
<keyword evidence="2" id="KW-1185">Reference proteome</keyword>
<accession>A0A4Y7TLN7</accession>
<protein>
    <submittedName>
        <fullName evidence="1">Uncharacterized protein</fullName>
    </submittedName>
</protein>
<evidence type="ECO:0000313" key="2">
    <source>
        <dbReference type="Proteomes" id="UP000298030"/>
    </source>
</evidence>
<feature type="non-terminal residue" evidence="1">
    <location>
        <position position="1"/>
    </location>
</feature>
<dbReference type="STRING" id="71717.A0A4Y7TLN7"/>
<dbReference type="Proteomes" id="UP000298030">
    <property type="component" value="Unassembled WGS sequence"/>
</dbReference>
<dbReference type="AlphaFoldDB" id="A0A4Y7TLN7"/>
<dbReference type="EMBL" id="QPFP01000008">
    <property type="protein sequence ID" value="TEB34881.1"/>
    <property type="molecule type" value="Genomic_DNA"/>
</dbReference>
<reference evidence="1 2" key="1">
    <citation type="journal article" date="2019" name="Nat. Ecol. Evol.">
        <title>Megaphylogeny resolves global patterns of mushroom evolution.</title>
        <authorList>
            <person name="Varga T."/>
            <person name="Krizsan K."/>
            <person name="Foldi C."/>
            <person name="Dima B."/>
            <person name="Sanchez-Garcia M."/>
            <person name="Sanchez-Ramirez S."/>
            <person name="Szollosi G.J."/>
            <person name="Szarkandi J.G."/>
            <person name="Papp V."/>
            <person name="Albert L."/>
            <person name="Andreopoulos W."/>
            <person name="Angelini C."/>
            <person name="Antonin V."/>
            <person name="Barry K.W."/>
            <person name="Bougher N.L."/>
            <person name="Buchanan P."/>
            <person name="Buyck B."/>
            <person name="Bense V."/>
            <person name="Catcheside P."/>
            <person name="Chovatia M."/>
            <person name="Cooper J."/>
            <person name="Damon W."/>
            <person name="Desjardin D."/>
            <person name="Finy P."/>
            <person name="Geml J."/>
            <person name="Haridas S."/>
            <person name="Hughes K."/>
            <person name="Justo A."/>
            <person name="Karasinski D."/>
            <person name="Kautmanova I."/>
            <person name="Kiss B."/>
            <person name="Kocsube S."/>
            <person name="Kotiranta H."/>
            <person name="LaButti K.M."/>
            <person name="Lechner B.E."/>
            <person name="Liimatainen K."/>
            <person name="Lipzen A."/>
            <person name="Lukacs Z."/>
            <person name="Mihaltcheva S."/>
            <person name="Morgado L.N."/>
            <person name="Niskanen T."/>
            <person name="Noordeloos M.E."/>
            <person name="Ohm R.A."/>
            <person name="Ortiz-Santana B."/>
            <person name="Ovrebo C."/>
            <person name="Racz N."/>
            <person name="Riley R."/>
            <person name="Savchenko A."/>
            <person name="Shiryaev A."/>
            <person name="Soop K."/>
            <person name="Spirin V."/>
            <person name="Szebenyi C."/>
            <person name="Tomsovsky M."/>
            <person name="Tulloss R.E."/>
            <person name="Uehling J."/>
            <person name="Grigoriev I.V."/>
            <person name="Vagvolgyi C."/>
            <person name="Papp T."/>
            <person name="Martin F.M."/>
            <person name="Miettinen O."/>
            <person name="Hibbett D.S."/>
            <person name="Nagy L.G."/>
        </authorList>
    </citation>
    <scope>NUCLEOTIDE SEQUENCE [LARGE SCALE GENOMIC DNA]</scope>
    <source>
        <strain evidence="1 2">FP101781</strain>
    </source>
</reference>
<organism evidence="1 2">
    <name type="scientific">Coprinellus micaceus</name>
    <name type="common">Glistening ink-cap mushroom</name>
    <name type="synonym">Coprinus micaceus</name>
    <dbReference type="NCBI Taxonomy" id="71717"/>
    <lineage>
        <taxon>Eukaryota</taxon>
        <taxon>Fungi</taxon>
        <taxon>Dikarya</taxon>
        <taxon>Basidiomycota</taxon>
        <taxon>Agaricomycotina</taxon>
        <taxon>Agaricomycetes</taxon>
        <taxon>Agaricomycetidae</taxon>
        <taxon>Agaricales</taxon>
        <taxon>Agaricineae</taxon>
        <taxon>Psathyrellaceae</taxon>
        <taxon>Coprinellus</taxon>
    </lineage>
</organism>
<comment type="caution">
    <text evidence="1">The sequence shown here is derived from an EMBL/GenBank/DDBJ whole genome shotgun (WGS) entry which is preliminary data.</text>
</comment>
<proteinExistence type="predicted"/>
<evidence type="ECO:0000313" key="1">
    <source>
        <dbReference type="EMBL" id="TEB34881.1"/>
    </source>
</evidence>
<gene>
    <name evidence="1" type="ORF">FA13DRAFT_1567979</name>
</gene>